<dbReference type="AlphaFoldDB" id="A0A1B6QPJ1"/>
<sequence>MPSSSLCGSAPPRPAPVLWCLARPAVPQCRRCLLAARPRACKPVRTKGRRRRPSIFCMIFHLTRARAVGSAWCRLEATTPYYAKPAVESAWEHEPSLSSHDATASLSLLRKKDDFAKLRRGEDGQHGRCTCPKWISVGDGNDRCFDGSVSTVHVFRLEKEAPEKIASSSDRCKPVYNCNPYCVHSIVLIQIFTLLWVLHLPEPTLD</sequence>
<dbReference type="ExpressionAtlas" id="A0A1B6QPJ1">
    <property type="expression patterns" value="baseline and differential"/>
</dbReference>
<reference evidence="1 2" key="1">
    <citation type="journal article" date="2009" name="Nature">
        <title>The Sorghum bicolor genome and the diversification of grasses.</title>
        <authorList>
            <person name="Paterson A.H."/>
            <person name="Bowers J.E."/>
            <person name="Bruggmann R."/>
            <person name="Dubchak I."/>
            <person name="Grimwood J."/>
            <person name="Gundlach H."/>
            <person name="Haberer G."/>
            <person name="Hellsten U."/>
            <person name="Mitros T."/>
            <person name="Poliakov A."/>
            <person name="Schmutz J."/>
            <person name="Spannagl M."/>
            <person name="Tang H."/>
            <person name="Wang X."/>
            <person name="Wicker T."/>
            <person name="Bharti A.K."/>
            <person name="Chapman J."/>
            <person name="Feltus F.A."/>
            <person name="Gowik U."/>
            <person name="Grigoriev I.V."/>
            <person name="Lyons E."/>
            <person name="Maher C.A."/>
            <person name="Martis M."/>
            <person name="Narechania A."/>
            <person name="Otillar R.P."/>
            <person name="Penning B.W."/>
            <person name="Salamov A.A."/>
            <person name="Wang Y."/>
            <person name="Zhang L."/>
            <person name="Carpita N.C."/>
            <person name="Freeling M."/>
            <person name="Gingle A.R."/>
            <person name="Hash C.T."/>
            <person name="Keller B."/>
            <person name="Klein P."/>
            <person name="Kresovich S."/>
            <person name="McCann M.C."/>
            <person name="Ming R."/>
            <person name="Peterson D.G."/>
            <person name="Mehboob-ur-Rahman"/>
            <person name="Ware D."/>
            <person name="Westhoff P."/>
            <person name="Mayer K.F."/>
            <person name="Messing J."/>
            <person name="Rokhsar D.S."/>
        </authorList>
    </citation>
    <scope>NUCLEOTIDE SEQUENCE [LARGE SCALE GENOMIC DNA]</scope>
    <source>
        <strain evidence="2">cv. BTx623</strain>
    </source>
</reference>
<reference evidence="2" key="2">
    <citation type="journal article" date="2018" name="Plant J.">
        <title>The Sorghum bicolor reference genome: improved assembly, gene annotations, a transcriptome atlas, and signatures of genome organization.</title>
        <authorList>
            <person name="McCormick R.F."/>
            <person name="Truong S.K."/>
            <person name="Sreedasyam A."/>
            <person name="Jenkins J."/>
            <person name="Shu S."/>
            <person name="Sims D."/>
            <person name="Kennedy M."/>
            <person name="Amirebrahimi M."/>
            <person name="Weers B.D."/>
            <person name="McKinley B."/>
            <person name="Mattison A."/>
            <person name="Morishige D.T."/>
            <person name="Grimwood J."/>
            <person name="Schmutz J."/>
            <person name="Mullet J.E."/>
        </authorList>
    </citation>
    <scope>NUCLEOTIDE SEQUENCE [LARGE SCALE GENOMIC DNA]</scope>
    <source>
        <strain evidence="2">cv. BTx623</strain>
    </source>
</reference>
<evidence type="ECO:0000313" key="2">
    <source>
        <dbReference type="Proteomes" id="UP000000768"/>
    </source>
</evidence>
<protein>
    <submittedName>
        <fullName evidence="1">Uncharacterized protein</fullName>
    </submittedName>
</protein>
<proteinExistence type="predicted"/>
<evidence type="ECO:0000313" key="1">
    <source>
        <dbReference type="EMBL" id="KXG39838.1"/>
    </source>
</evidence>
<organism evidence="1 2">
    <name type="scientific">Sorghum bicolor</name>
    <name type="common">Sorghum</name>
    <name type="synonym">Sorghum vulgare</name>
    <dbReference type="NCBI Taxonomy" id="4558"/>
    <lineage>
        <taxon>Eukaryota</taxon>
        <taxon>Viridiplantae</taxon>
        <taxon>Streptophyta</taxon>
        <taxon>Embryophyta</taxon>
        <taxon>Tracheophyta</taxon>
        <taxon>Spermatophyta</taxon>
        <taxon>Magnoliopsida</taxon>
        <taxon>Liliopsida</taxon>
        <taxon>Poales</taxon>
        <taxon>Poaceae</taxon>
        <taxon>PACMAD clade</taxon>
        <taxon>Panicoideae</taxon>
        <taxon>Andropogonodae</taxon>
        <taxon>Andropogoneae</taxon>
        <taxon>Sorghinae</taxon>
        <taxon>Sorghum</taxon>
    </lineage>
</organism>
<dbReference type="Proteomes" id="UP000000768">
    <property type="component" value="Chromosome 1"/>
</dbReference>
<dbReference type="EMBL" id="CM000760">
    <property type="protein sequence ID" value="KXG39838.1"/>
    <property type="molecule type" value="Genomic_DNA"/>
</dbReference>
<dbReference type="InParanoid" id="A0A1B6QPJ1"/>
<dbReference type="Gramene" id="KXG39838">
    <property type="protein sequence ID" value="KXG39838"/>
    <property type="gene ID" value="SORBI_3001G450200"/>
</dbReference>
<keyword evidence="2" id="KW-1185">Reference proteome</keyword>
<name>A0A1B6QPJ1_SORBI</name>
<accession>A0A1B6QPJ1</accession>
<gene>
    <name evidence="1" type="ORF">SORBI_3001G450200</name>
</gene>